<dbReference type="InParanoid" id="A0A6P9E7V9"/>
<evidence type="ECO:0000259" key="2">
    <source>
        <dbReference type="Pfam" id="PF00078"/>
    </source>
</evidence>
<dbReference type="AlphaFoldDB" id="A0A6P9E7V9"/>
<dbReference type="KEGG" id="jre:118347651"/>
<evidence type="ECO:0000313" key="5">
    <source>
        <dbReference type="RefSeq" id="XP_035543554.1"/>
    </source>
</evidence>
<keyword evidence="4" id="KW-1185">Reference proteome</keyword>
<dbReference type="SUPFAM" id="SSF56672">
    <property type="entry name" value="DNA/RNA polymerases"/>
    <property type="match status" value="1"/>
</dbReference>
<evidence type="ECO:0000256" key="1">
    <source>
        <dbReference type="ARBA" id="ARBA00023268"/>
    </source>
</evidence>
<dbReference type="Pfam" id="PF17919">
    <property type="entry name" value="RT_RNaseH_2"/>
    <property type="match status" value="1"/>
</dbReference>
<reference evidence="5" key="1">
    <citation type="submission" date="2025-08" db="UniProtKB">
        <authorList>
            <consortium name="RefSeq"/>
        </authorList>
    </citation>
    <scope>IDENTIFICATION</scope>
    <source>
        <tissue evidence="5">Leaves</tissue>
    </source>
</reference>
<dbReference type="InterPro" id="IPR043502">
    <property type="entry name" value="DNA/RNA_pol_sf"/>
</dbReference>
<dbReference type="InterPro" id="IPR041577">
    <property type="entry name" value="RT_RNaseH_2"/>
</dbReference>
<keyword evidence="1" id="KW-0511">Multifunctional enzyme</keyword>
<dbReference type="InterPro" id="IPR050951">
    <property type="entry name" value="Retrovirus_Pol_polyprotein"/>
</dbReference>
<protein>
    <submittedName>
        <fullName evidence="5">Uncharacterized mitochondrial protein AtMg00860-like</fullName>
    </submittedName>
</protein>
<dbReference type="GO" id="GO:0003824">
    <property type="term" value="F:catalytic activity"/>
    <property type="evidence" value="ECO:0007669"/>
    <property type="project" value="UniProtKB-KW"/>
</dbReference>
<dbReference type="Gene3D" id="3.30.70.270">
    <property type="match status" value="2"/>
</dbReference>
<dbReference type="Pfam" id="PF00078">
    <property type="entry name" value="RVT_1"/>
    <property type="match status" value="1"/>
</dbReference>
<dbReference type="RefSeq" id="XP_035543554.1">
    <property type="nucleotide sequence ID" value="XM_035687661.1"/>
</dbReference>
<dbReference type="OrthoDB" id="415724at2759"/>
<dbReference type="Proteomes" id="UP000235220">
    <property type="component" value="Chromosome 2"/>
</dbReference>
<dbReference type="PANTHER" id="PTHR37984">
    <property type="entry name" value="PROTEIN CBG26694"/>
    <property type="match status" value="1"/>
</dbReference>
<evidence type="ECO:0000259" key="3">
    <source>
        <dbReference type="Pfam" id="PF17919"/>
    </source>
</evidence>
<evidence type="ECO:0000313" key="4">
    <source>
        <dbReference type="Proteomes" id="UP000235220"/>
    </source>
</evidence>
<feature type="domain" description="Reverse transcriptase/retrotransposon-derived protein RNase H-like" evidence="3">
    <location>
        <begin position="144"/>
        <end position="183"/>
    </location>
</feature>
<dbReference type="FunFam" id="3.30.70.270:FF:000020">
    <property type="entry name" value="Transposon Tf2-6 polyprotein-like Protein"/>
    <property type="match status" value="1"/>
</dbReference>
<accession>A0A6P9E7V9</accession>
<name>A0A6P9E7V9_JUGRE</name>
<dbReference type="CDD" id="cd01647">
    <property type="entry name" value="RT_LTR"/>
    <property type="match status" value="1"/>
</dbReference>
<feature type="domain" description="Reverse transcriptase" evidence="2">
    <location>
        <begin position="2"/>
        <end position="80"/>
    </location>
</feature>
<gene>
    <name evidence="5" type="primary">LOC118347651</name>
</gene>
<proteinExistence type="predicted"/>
<dbReference type="PANTHER" id="PTHR37984:SF5">
    <property type="entry name" value="PROTEIN NYNRIN-LIKE"/>
    <property type="match status" value="1"/>
</dbReference>
<dbReference type="GeneID" id="118347651"/>
<sequence>MTPFGLANAQTAFVDIMNRVFKPFLDMVVFIDDILMYSKNVEDHGNHLRLVLGKLKEHKLFAKLNKCEFWLEEVKFLSHVISSEGVTVDSSKIEAIMDWQHPTTVHEVRSFLGLAGYYRRFVEGFSRLSSSLIVLTRKHSKFSWTETCEKCLKELKRKLTTAPLLALPKSHKPFVVYSDVSKY</sequence>
<organism evidence="4 5">
    <name type="scientific">Juglans regia</name>
    <name type="common">English walnut</name>
    <dbReference type="NCBI Taxonomy" id="51240"/>
    <lineage>
        <taxon>Eukaryota</taxon>
        <taxon>Viridiplantae</taxon>
        <taxon>Streptophyta</taxon>
        <taxon>Embryophyta</taxon>
        <taxon>Tracheophyta</taxon>
        <taxon>Spermatophyta</taxon>
        <taxon>Magnoliopsida</taxon>
        <taxon>eudicotyledons</taxon>
        <taxon>Gunneridae</taxon>
        <taxon>Pentapetalae</taxon>
        <taxon>rosids</taxon>
        <taxon>fabids</taxon>
        <taxon>Fagales</taxon>
        <taxon>Juglandaceae</taxon>
        <taxon>Juglans</taxon>
    </lineage>
</organism>
<dbReference type="InterPro" id="IPR000477">
    <property type="entry name" value="RT_dom"/>
</dbReference>
<dbReference type="InterPro" id="IPR043128">
    <property type="entry name" value="Rev_trsase/Diguanyl_cyclase"/>
</dbReference>